<dbReference type="AlphaFoldDB" id="A0A3M8H5Z3"/>
<evidence type="ECO:0000313" key="2">
    <source>
        <dbReference type="Proteomes" id="UP000279909"/>
    </source>
</evidence>
<name>A0A3M8H5Z3_9BACI</name>
<dbReference type="RefSeq" id="WP_122973109.1">
    <property type="nucleotide sequence ID" value="NZ_RHLQ01000046.1"/>
</dbReference>
<dbReference type="InterPro" id="IPR029032">
    <property type="entry name" value="AhpD-like"/>
</dbReference>
<dbReference type="Proteomes" id="UP000279909">
    <property type="component" value="Unassembled WGS sequence"/>
</dbReference>
<dbReference type="EMBL" id="RHLQ01000046">
    <property type="protein sequence ID" value="RNC97510.1"/>
    <property type="molecule type" value="Genomic_DNA"/>
</dbReference>
<proteinExistence type="predicted"/>
<dbReference type="SUPFAM" id="SSF69118">
    <property type="entry name" value="AhpD-like"/>
    <property type="match status" value="1"/>
</dbReference>
<dbReference type="Gene3D" id="1.20.1290.10">
    <property type="entry name" value="AhpD-like"/>
    <property type="match status" value="2"/>
</dbReference>
<evidence type="ECO:0000313" key="1">
    <source>
        <dbReference type="EMBL" id="RNC97510.1"/>
    </source>
</evidence>
<gene>
    <name evidence="1" type="ORF">EC501_14820</name>
</gene>
<comment type="caution">
    <text evidence="1">The sequence shown here is derived from an EMBL/GenBank/DDBJ whole genome shotgun (WGS) entry which is preliminary data.</text>
</comment>
<dbReference type="OrthoDB" id="1257571at2"/>
<protein>
    <submittedName>
        <fullName evidence="1">Carboxymuconolactone decarboxylase family protein</fullName>
    </submittedName>
</protein>
<accession>A0A3M8H5Z3</accession>
<sequence length="155" mass="17756">MTRIMESQFGETPFQKLLGHNQQVMEKWSLLGDVLEKDGLLSANLKEQVRRTLAQSNGCEYCKAKGKPDPHLFDEKTSVAVGFAEVFLKQKSDISDAHFNILKEYFTEEEISELCAFITFTTAQQYFGAIMKLKPQEDSSFNNLLFQMLDGRQMK</sequence>
<keyword evidence="2" id="KW-1185">Reference proteome</keyword>
<reference evidence="1 2" key="1">
    <citation type="journal article" date="2014" name="Int. J. Syst. Evol. Microbiol.">
        <title>Lysinibacillus halotolerans sp. nov., isolated from saline-alkaline soil.</title>
        <authorList>
            <person name="Kong D."/>
            <person name="Wang Y."/>
            <person name="Zhao B."/>
            <person name="Li Y."/>
            <person name="Song J."/>
            <person name="Zhai Y."/>
            <person name="Zhang C."/>
            <person name="Wang H."/>
            <person name="Chen X."/>
            <person name="Zhao B."/>
            <person name="Ruan Z."/>
        </authorList>
    </citation>
    <scope>NUCLEOTIDE SEQUENCE [LARGE SCALE GENOMIC DNA]</scope>
    <source>
        <strain evidence="1 2">MCCC 1A12703</strain>
    </source>
</reference>
<organism evidence="1 2">
    <name type="scientific">Lysinibacillus halotolerans</name>
    <dbReference type="NCBI Taxonomy" id="1368476"/>
    <lineage>
        <taxon>Bacteria</taxon>
        <taxon>Bacillati</taxon>
        <taxon>Bacillota</taxon>
        <taxon>Bacilli</taxon>
        <taxon>Bacillales</taxon>
        <taxon>Bacillaceae</taxon>
        <taxon>Lysinibacillus</taxon>
    </lineage>
</organism>